<dbReference type="InterPro" id="IPR037113">
    <property type="entry name" value="Hat1_N_sf"/>
</dbReference>
<proteinExistence type="inferred from homology"/>
<accession>A0AAN7U278</accession>
<dbReference type="InterPro" id="IPR017380">
    <property type="entry name" value="Hist_AcTrfase_B-typ_cat-su"/>
</dbReference>
<feature type="active site" description="Proton donor/acceptor" evidence="6">
    <location>
        <position position="286"/>
    </location>
</feature>
<evidence type="ECO:0000256" key="7">
    <source>
        <dbReference type="PIRSR" id="PIRSR038084-2"/>
    </source>
</evidence>
<feature type="region of interest" description="Disordered" evidence="10">
    <location>
        <begin position="36"/>
        <end position="58"/>
    </location>
</feature>
<feature type="compositionally biased region" description="Basic and acidic residues" evidence="10">
    <location>
        <begin position="36"/>
        <end position="47"/>
    </location>
</feature>
<keyword evidence="14" id="KW-1185">Reference proteome</keyword>
<dbReference type="Pfam" id="PF00583">
    <property type="entry name" value="Acetyltransf_1"/>
    <property type="match status" value="1"/>
</dbReference>
<evidence type="ECO:0000256" key="3">
    <source>
        <dbReference type="ARBA" id="ARBA00023315"/>
    </source>
</evidence>
<gene>
    <name evidence="13" type="ORF">RB653_001912</name>
</gene>
<feature type="site" description="Interaction with histone H4 N-terminus" evidence="8">
    <location>
        <position position="205"/>
    </location>
</feature>
<feature type="domain" description="Histone acetyl transferase HAT1 N-terminal" evidence="12">
    <location>
        <begin position="14"/>
        <end position="193"/>
    </location>
</feature>
<keyword evidence="9" id="KW-0175">Coiled coil</keyword>
<keyword evidence="2 5" id="KW-0808">Transferase</keyword>
<dbReference type="SUPFAM" id="SSF55729">
    <property type="entry name" value="Acyl-CoA N-acyltransferases (Nat)"/>
    <property type="match status" value="1"/>
</dbReference>
<comment type="catalytic activity">
    <reaction evidence="4 5">
        <text>L-lysyl-[protein] + acetyl-CoA = N(6)-acetyl-L-lysyl-[protein] + CoA + H(+)</text>
        <dbReference type="Rhea" id="RHEA:45948"/>
        <dbReference type="Rhea" id="RHEA-COMP:9752"/>
        <dbReference type="Rhea" id="RHEA-COMP:10731"/>
        <dbReference type="ChEBI" id="CHEBI:15378"/>
        <dbReference type="ChEBI" id="CHEBI:29969"/>
        <dbReference type="ChEBI" id="CHEBI:57287"/>
        <dbReference type="ChEBI" id="CHEBI:57288"/>
        <dbReference type="ChEBI" id="CHEBI:61930"/>
        <dbReference type="EC" id="2.3.1.48"/>
    </reaction>
</comment>
<evidence type="ECO:0000256" key="8">
    <source>
        <dbReference type="PIRSR" id="PIRSR038084-3"/>
    </source>
</evidence>
<dbReference type="InterPro" id="IPR016181">
    <property type="entry name" value="Acyl_CoA_acyltransferase"/>
</dbReference>
<evidence type="ECO:0000256" key="10">
    <source>
        <dbReference type="SAM" id="MobiDB-lite"/>
    </source>
</evidence>
<feature type="coiled-coil region" evidence="9">
    <location>
        <begin position="383"/>
        <end position="411"/>
    </location>
</feature>
<dbReference type="Gene3D" id="3.40.630.30">
    <property type="match status" value="1"/>
</dbReference>
<dbReference type="GO" id="GO:0000781">
    <property type="term" value="C:chromosome, telomeric region"/>
    <property type="evidence" value="ECO:0007669"/>
    <property type="project" value="GOC"/>
</dbReference>
<dbReference type="EMBL" id="JAVFKY010000004">
    <property type="protein sequence ID" value="KAK5576975.1"/>
    <property type="molecule type" value="Genomic_DNA"/>
</dbReference>
<reference evidence="13 14" key="1">
    <citation type="submission" date="2023-11" db="EMBL/GenBank/DDBJ databases">
        <title>Dfirmibasis_genome.</title>
        <authorList>
            <person name="Edelbroek B."/>
            <person name="Kjellin J."/>
            <person name="Jerlstrom-Hultqvist J."/>
            <person name="Soderbom F."/>
        </authorList>
    </citation>
    <scope>NUCLEOTIDE SEQUENCE [LARGE SCALE GENOMIC DNA]</scope>
    <source>
        <strain evidence="13 14">TNS-C-14</strain>
    </source>
</reference>
<evidence type="ECO:0000256" key="1">
    <source>
        <dbReference type="ARBA" id="ARBA00010543"/>
    </source>
</evidence>
<dbReference type="Pfam" id="PF10394">
    <property type="entry name" value="Hat1_N"/>
    <property type="match status" value="1"/>
</dbReference>
<comment type="similarity">
    <text evidence="1 5">Belongs to the HAT1 family.</text>
</comment>
<evidence type="ECO:0000313" key="13">
    <source>
        <dbReference type="EMBL" id="KAK5576975.1"/>
    </source>
</evidence>
<feature type="region of interest" description="Interaction with histone H4 N-terminus" evidence="7">
    <location>
        <begin position="231"/>
        <end position="233"/>
    </location>
</feature>
<evidence type="ECO:0000256" key="6">
    <source>
        <dbReference type="PIRSR" id="PIRSR038084-1"/>
    </source>
</evidence>
<sequence>MTSKPIKSSNKLLTFDANKVTNIKLVWDIEELRSQDNHENSKEHTIGDEEDETGDENGPVSFHPTFSHQIFVDEIVQGYEPCKIDIYMGAGSLTPYIHTNYTLQSKNLTNVEGELLKVFSKQDPPISKQSFYEYIEEKEKLFKPVGKKIHEYTIIDKETGEETEYEVYFGRITDQTVFRYHEKLQIFVLWYIDGSSYIWTDDPNWDIFFIFEKRIIDGEKRYGITGYSTIYNFYHHPEQTRARISQYLILPPYQRMGHGKYLFNSIYQYYKTNDGFYGPVYDVTIEDPADEFNLLRNYVDLKNIIDDKLFDNVVLDLNANNKLLFEEIRKKLLIPYKQSKICLEIYLFSKLLGTPLSDPIYTEYRITIKKRLFKQNIGDSEQIEKIKQQVAEENEENLLLEQQELQELQDIENEKNGTNIKVQINKESITPPEPEKSKKEIEKDRLEEILRLYQELEYNYLKTLSSLNLTTK</sequence>
<feature type="binding site" evidence="7">
    <location>
        <begin position="247"/>
        <end position="249"/>
    </location>
    <ligand>
        <name>acetyl-CoA</name>
        <dbReference type="ChEBI" id="CHEBI:57288"/>
    </ligand>
</feature>
<dbReference type="PIRSF" id="PIRSF038084">
    <property type="entry name" value="HAT-B_cat"/>
    <property type="match status" value="1"/>
</dbReference>
<dbReference type="EC" id="2.3.1.48" evidence="5"/>
<dbReference type="Proteomes" id="UP001344447">
    <property type="component" value="Unassembled WGS sequence"/>
</dbReference>
<protein>
    <recommendedName>
        <fullName evidence="5">Histone acetyltransferase type B catalytic subunit</fullName>
        <ecNumber evidence="5">2.3.1.48</ecNumber>
    </recommendedName>
</protein>
<dbReference type="AlphaFoldDB" id="A0AAN7U278"/>
<dbReference type="Gene3D" id="3.90.360.10">
    <property type="entry name" value="Histone acetyl transferase 1 (HAT1), N-terminal domain"/>
    <property type="match status" value="1"/>
</dbReference>
<evidence type="ECO:0000256" key="2">
    <source>
        <dbReference type="ARBA" id="ARBA00022679"/>
    </source>
</evidence>
<name>A0AAN7U278_9MYCE</name>
<dbReference type="PANTHER" id="PTHR12046">
    <property type="entry name" value="HISTONE ACETYLTRANSFERASE TYPE B CATALYTIC SUBUNIT"/>
    <property type="match status" value="1"/>
</dbReference>
<dbReference type="GO" id="GO:0005634">
    <property type="term" value="C:nucleus"/>
    <property type="evidence" value="ECO:0007669"/>
    <property type="project" value="InterPro"/>
</dbReference>
<evidence type="ECO:0000256" key="5">
    <source>
        <dbReference type="PIRNR" id="PIRNR038084"/>
    </source>
</evidence>
<comment type="caution">
    <text evidence="13">The sequence shown here is derived from an EMBL/GenBank/DDBJ whole genome shotgun (WGS) entry which is preliminary data.</text>
</comment>
<feature type="domain" description="N-acetyltransferase" evidence="11">
    <location>
        <begin position="198"/>
        <end position="276"/>
    </location>
</feature>
<evidence type="ECO:0000259" key="11">
    <source>
        <dbReference type="Pfam" id="PF00583"/>
    </source>
</evidence>
<evidence type="ECO:0000259" key="12">
    <source>
        <dbReference type="Pfam" id="PF10394"/>
    </source>
</evidence>
<evidence type="ECO:0000256" key="9">
    <source>
        <dbReference type="SAM" id="Coils"/>
    </source>
</evidence>
<keyword evidence="3 5" id="KW-0012">Acyltransferase</keyword>
<evidence type="ECO:0000313" key="14">
    <source>
        <dbReference type="Proteomes" id="UP001344447"/>
    </source>
</evidence>
<evidence type="ECO:0000256" key="4">
    <source>
        <dbReference type="ARBA" id="ARBA00048017"/>
    </source>
</evidence>
<dbReference type="InterPro" id="IPR019467">
    <property type="entry name" value="Hat1_N"/>
</dbReference>
<dbReference type="InterPro" id="IPR000182">
    <property type="entry name" value="GNAT_dom"/>
</dbReference>
<organism evidence="13 14">
    <name type="scientific">Dictyostelium firmibasis</name>
    <dbReference type="NCBI Taxonomy" id="79012"/>
    <lineage>
        <taxon>Eukaryota</taxon>
        <taxon>Amoebozoa</taxon>
        <taxon>Evosea</taxon>
        <taxon>Eumycetozoa</taxon>
        <taxon>Dictyostelia</taxon>
        <taxon>Dictyosteliales</taxon>
        <taxon>Dictyosteliaceae</taxon>
        <taxon>Dictyostelium</taxon>
    </lineage>
</organism>
<dbReference type="GO" id="GO:0031509">
    <property type="term" value="P:subtelomeric heterochromatin formation"/>
    <property type="evidence" value="ECO:0007669"/>
    <property type="project" value="InterPro"/>
</dbReference>
<dbReference type="GO" id="GO:0004402">
    <property type="term" value="F:histone acetyltransferase activity"/>
    <property type="evidence" value="ECO:0007669"/>
    <property type="project" value="UniProtKB-UniRule"/>
</dbReference>